<evidence type="ECO:0000313" key="4">
    <source>
        <dbReference type="EMBL" id="KAF4507435.1"/>
    </source>
</evidence>
<dbReference type="InterPro" id="IPR029058">
    <property type="entry name" value="AB_hydrolase_fold"/>
</dbReference>
<keyword evidence="5" id="KW-1185">Reference proteome</keyword>
<dbReference type="Gene3D" id="3.40.50.1820">
    <property type="entry name" value="alpha/beta hydrolase"/>
    <property type="match status" value="1"/>
</dbReference>
<sequence length="493" mass="53130">MTTTSTASTAAPSALQRNARLLWLLLPRVPLMVGVAVRHALGLSETSAYLDLRSALTVAVIRSVLEPDPARPESISAVQRRTRQDAGVSGRIWVSTYASPPPPEDGARDALAAAFGSLLQGDGGEAERQPMTVPEYAHVEAEWTGYRAGARPGEAAPAGLSERDKYEALTGECRHPETTVLYFHGGAYFLMDPASHRPTTNRLAKLTGGRCYSVRYRLAPAHVFPAALLDALVSYLTLLYPPRGAFHEPVRPEHIVFSGDSAGGNLSLALLQLLLELRRRDASVVWHGAARAVPLPAAVACNSPWMDLTHSSPAFDGPLPAVFDYLPKPSATARSPPAPCGLWPADPPRKYLYVGRAALAAHPLVSPLVAAAWHGAPPVYLCAGWELLAWEVRFAAAALARQGVRVVYEEYEAMPHCFALVLTHTPSARRCFDSWAAFIRSAVDDPSAIQSAASAIDATSLRQYPLRFDHLADVSHADVCRRVALKAAETARL</sequence>
<dbReference type="GO" id="GO:0016787">
    <property type="term" value="F:hydrolase activity"/>
    <property type="evidence" value="ECO:0007669"/>
    <property type="project" value="UniProtKB-KW"/>
</dbReference>
<comment type="caution">
    <text evidence="4">The sequence shown here is derived from an EMBL/GenBank/DDBJ whole genome shotgun (WGS) entry which is preliminary data.</text>
</comment>
<dbReference type="Proteomes" id="UP000557566">
    <property type="component" value="Unassembled WGS sequence"/>
</dbReference>
<dbReference type="EMBL" id="JAAVMX010000006">
    <property type="protein sequence ID" value="KAF4507435.1"/>
    <property type="molecule type" value="Genomic_DNA"/>
</dbReference>
<gene>
    <name evidence="4" type="ORF">G6O67_006069</name>
</gene>
<dbReference type="InterPro" id="IPR013094">
    <property type="entry name" value="AB_hydrolase_3"/>
</dbReference>
<reference evidence="4 5" key="1">
    <citation type="journal article" date="2020" name="Genome Biol. Evol.">
        <title>A new high-quality draft genome assembly of the Chinese cordyceps Ophiocordyceps sinensis.</title>
        <authorList>
            <person name="Shu R."/>
            <person name="Zhang J."/>
            <person name="Meng Q."/>
            <person name="Zhang H."/>
            <person name="Zhou G."/>
            <person name="Li M."/>
            <person name="Wu P."/>
            <person name="Zhao Y."/>
            <person name="Chen C."/>
            <person name="Qin Q."/>
        </authorList>
    </citation>
    <scope>NUCLEOTIDE SEQUENCE [LARGE SCALE GENOMIC DNA]</scope>
    <source>
        <strain evidence="4 5">IOZ07</strain>
    </source>
</reference>
<comment type="similarity">
    <text evidence="1">Belongs to the 'GDXG' lipolytic enzyme family.</text>
</comment>
<evidence type="ECO:0000256" key="1">
    <source>
        <dbReference type="ARBA" id="ARBA00010515"/>
    </source>
</evidence>
<evidence type="ECO:0000313" key="5">
    <source>
        <dbReference type="Proteomes" id="UP000557566"/>
    </source>
</evidence>
<dbReference type="SUPFAM" id="SSF53474">
    <property type="entry name" value="alpha/beta-Hydrolases"/>
    <property type="match status" value="1"/>
</dbReference>
<dbReference type="PROSITE" id="PS01173">
    <property type="entry name" value="LIPASE_GDXG_HIS"/>
    <property type="match status" value="1"/>
</dbReference>
<dbReference type="AlphaFoldDB" id="A0A8H4LXJ3"/>
<organism evidence="4 5">
    <name type="scientific">Ophiocordyceps sinensis</name>
    <dbReference type="NCBI Taxonomy" id="72228"/>
    <lineage>
        <taxon>Eukaryota</taxon>
        <taxon>Fungi</taxon>
        <taxon>Dikarya</taxon>
        <taxon>Ascomycota</taxon>
        <taxon>Pezizomycotina</taxon>
        <taxon>Sordariomycetes</taxon>
        <taxon>Hypocreomycetidae</taxon>
        <taxon>Hypocreales</taxon>
        <taxon>Ophiocordycipitaceae</taxon>
        <taxon>Ophiocordyceps</taxon>
    </lineage>
</organism>
<dbReference type="Pfam" id="PF07859">
    <property type="entry name" value="Abhydrolase_3"/>
    <property type="match status" value="2"/>
</dbReference>
<name>A0A8H4LXJ3_9HYPO</name>
<evidence type="ECO:0000256" key="2">
    <source>
        <dbReference type="ARBA" id="ARBA00022801"/>
    </source>
</evidence>
<feature type="domain" description="Alpha/beta hydrolase fold-3" evidence="3">
    <location>
        <begin position="352"/>
        <end position="419"/>
    </location>
</feature>
<proteinExistence type="inferred from homology"/>
<keyword evidence="2" id="KW-0378">Hydrolase</keyword>
<protein>
    <recommendedName>
        <fullName evidence="3">Alpha/beta hydrolase fold-3 domain-containing protein</fullName>
    </recommendedName>
</protein>
<dbReference type="PANTHER" id="PTHR48081:SF25">
    <property type="entry name" value="PUTATIVE (AFU_ORTHOLOGUE AFUA_3G11560)-RELATED"/>
    <property type="match status" value="1"/>
</dbReference>
<accession>A0A8H4LXJ3</accession>
<feature type="domain" description="Alpha/beta hydrolase fold-3" evidence="3">
    <location>
        <begin position="180"/>
        <end position="315"/>
    </location>
</feature>
<dbReference type="OrthoDB" id="5354320at2759"/>
<dbReference type="PANTHER" id="PTHR48081">
    <property type="entry name" value="AB HYDROLASE SUPERFAMILY PROTEIN C4A8.06C"/>
    <property type="match status" value="1"/>
</dbReference>
<evidence type="ECO:0000259" key="3">
    <source>
        <dbReference type="Pfam" id="PF07859"/>
    </source>
</evidence>
<dbReference type="InterPro" id="IPR002168">
    <property type="entry name" value="Lipase_GDXG_HIS_AS"/>
</dbReference>
<dbReference type="InterPro" id="IPR050300">
    <property type="entry name" value="GDXG_lipolytic_enzyme"/>
</dbReference>